<comment type="caution">
    <text evidence="2">The sequence shown here is derived from an EMBL/GenBank/DDBJ whole genome shotgun (WGS) entry which is preliminary data.</text>
</comment>
<keyword evidence="3" id="KW-1185">Reference proteome</keyword>
<reference evidence="2 3" key="1">
    <citation type="submission" date="2023-10" db="EMBL/GenBank/DDBJ databases">
        <title>Noviherbaspirillum sp. CPCC 100848 genome assembly.</title>
        <authorList>
            <person name="Li X.Y."/>
            <person name="Fang X.M."/>
        </authorList>
    </citation>
    <scope>NUCLEOTIDE SEQUENCE [LARGE SCALE GENOMIC DNA]</scope>
    <source>
        <strain evidence="2 3">CPCC 100848</strain>
    </source>
</reference>
<dbReference type="InterPro" id="IPR036513">
    <property type="entry name" value="STAS_dom_sf"/>
</dbReference>
<proteinExistence type="predicted"/>
<protein>
    <submittedName>
        <fullName evidence="2">STAS domain-containing protein</fullName>
    </submittedName>
</protein>
<dbReference type="PROSITE" id="PS50801">
    <property type="entry name" value="STAS"/>
    <property type="match status" value="1"/>
</dbReference>
<feature type="domain" description="STAS" evidence="1">
    <location>
        <begin position="1"/>
        <end position="84"/>
    </location>
</feature>
<sequence length="98" mass="10323">MYQPTPTLTVNNAQTVLEAGLRAIAEGQTEIDLGGLSVVDSAAVATMLAWQRAAQRAGKPLAFRNPTASLKSLITLYGVDELVSVARAGEHQGDLAHH</sequence>
<dbReference type="EMBL" id="JAWIIV010000019">
    <property type="protein sequence ID" value="MEC4721507.1"/>
    <property type="molecule type" value="Genomic_DNA"/>
</dbReference>
<dbReference type="Pfam" id="PF13466">
    <property type="entry name" value="STAS_2"/>
    <property type="match status" value="1"/>
</dbReference>
<dbReference type="InterPro" id="IPR058548">
    <property type="entry name" value="MlaB-like_STAS"/>
</dbReference>
<organism evidence="2 3">
    <name type="scientific">Noviherbaspirillum album</name>
    <dbReference type="NCBI Taxonomy" id="3080276"/>
    <lineage>
        <taxon>Bacteria</taxon>
        <taxon>Pseudomonadati</taxon>
        <taxon>Pseudomonadota</taxon>
        <taxon>Betaproteobacteria</taxon>
        <taxon>Burkholderiales</taxon>
        <taxon>Oxalobacteraceae</taxon>
        <taxon>Noviherbaspirillum</taxon>
    </lineage>
</organism>
<evidence type="ECO:0000313" key="3">
    <source>
        <dbReference type="Proteomes" id="UP001352263"/>
    </source>
</evidence>
<evidence type="ECO:0000313" key="2">
    <source>
        <dbReference type="EMBL" id="MEC4721507.1"/>
    </source>
</evidence>
<accession>A0ABU6JD01</accession>
<gene>
    <name evidence="2" type="ORF">RY831_20285</name>
</gene>
<dbReference type="CDD" id="cd07043">
    <property type="entry name" value="STAS_anti-anti-sigma_factors"/>
    <property type="match status" value="1"/>
</dbReference>
<dbReference type="Proteomes" id="UP001352263">
    <property type="component" value="Unassembled WGS sequence"/>
</dbReference>
<evidence type="ECO:0000259" key="1">
    <source>
        <dbReference type="PROSITE" id="PS50801"/>
    </source>
</evidence>
<name>A0ABU6JD01_9BURK</name>
<dbReference type="RefSeq" id="WP_326508205.1">
    <property type="nucleotide sequence ID" value="NZ_JAWIIV010000019.1"/>
</dbReference>
<dbReference type="InterPro" id="IPR002645">
    <property type="entry name" value="STAS_dom"/>
</dbReference>
<dbReference type="Gene3D" id="3.30.750.24">
    <property type="entry name" value="STAS domain"/>
    <property type="match status" value="1"/>
</dbReference>
<dbReference type="SUPFAM" id="SSF52091">
    <property type="entry name" value="SpoIIaa-like"/>
    <property type="match status" value="1"/>
</dbReference>